<dbReference type="Proteomes" id="UP000197156">
    <property type="component" value="Chromosome"/>
</dbReference>
<dbReference type="GeneID" id="33323119"/>
<dbReference type="KEGG" id="tce:A3L02_00175"/>
<organism evidence="8 9">
    <name type="scientific">Thermococcus celer Vu 13 = JCM 8558</name>
    <dbReference type="NCBI Taxonomy" id="1293037"/>
    <lineage>
        <taxon>Archaea</taxon>
        <taxon>Methanobacteriati</taxon>
        <taxon>Methanobacteriota</taxon>
        <taxon>Thermococci</taxon>
        <taxon>Thermococcales</taxon>
        <taxon>Thermococcaceae</taxon>
        <taxon>Thermococcus</taxon>
    </lineage>
</organism>
<dbReference type="NCBIfam" id="TIGR02253">
    <property type="entry name" value="CTE7"/>
    <property type="match status" value="1"/>
</dbReference>
<keyword evidence="6" id="KW-0378">Hydrolase</keyword>
<dbReference type="GO" id="GO:0046872">
    <property type="term" value="F:metal ion binding"/>
    <property type="evidence" value="ECO:0007669"/>
    <property type="project" value="UniProtKB-KW"/>
</dbReference>
<dbReference type="SUPFAM" id="SSF56784">
    <property type="entry name" value="HAD-like"/>
    <property type="match status" value="1"/>
</dbReference>
<evidence type="ECO:0000256" key="6">
    <source>
        <dbReference type="ARBA" id="ARBA00022801"/>
    </source>
</evidence>
<evidence type="ECO:0000256" key="4">
    <source>
        <dbReference type="ARBA" id="ARBA00019531"/>
    </source>
</evidence>
<accession>A0A218NZI1</accession>
<dbReference type="PANTHER" id="PTHR46470">
    <property type="entry name" value="N-ACYLNEURAMINATE-9-PHOSPHATASE"/>
    <property type="match status" value="1"/>
</dbReference>
<comment type="function">
    <text evidence="2">Catalyzes the dephosphorylation of D,L-glyceraldehyde 3-phosphate in vitro.</text>
</comment>
<gene>
    <name evidence="8" type="ORF">A3L02_00175</name>
</gene>
<dbReference type="SFLD" id="SFLDS00003">
    <property type="entry name" value="Haloacid_Dehalogenase"/>
    <property type="match status" value="1"/>
</dbReference>
<dbReference type="Pfam" id="PF00702">
    <property type="entry name" value="Hydrolase"/>
    <property type="match status" value="1"/>
</dbReference>
<dbReference type="Gene3D" id="3.40.50.1000">
    <property type="entry name" value="HAD superfamily/HAD-like"/>
    <property type="match status" value="1"/>
</dbReference>
<dbReference type="RefSeq" id="WP_088862074.1">
    <property type="nucleotide sequence ID" value="NZ_CP014854.1"/>
</dbReference>
<evidence type="ECO:0000313" key="9">
    <source>
        <dbReference type="Proteomes" id="UP000197156"/>
    </source>
</evidence>
<dbReference type="PRINTS" id="PR00413">
    <property type="entry name" value="HADHALOGNASE"/>
</dbReference>
<proteinExistence type="inferred from homology"/>
<dbReference type="InterPro" id="IPR051400">
    <property type="entry name" value="HAD-like_hydrolase"/>
</dbReference>
<evidence type="ECO:0000256" key="3">
    <source>
        <dbReference type="ARBA" id="ARBA00007958"/>
    </source>
</evidence>
<dbReference type="Gene3D" id="1.10.150.520">
    <property type="match status" value="1"/>
</dbReference>
<dbReference type="InterPro" id="IPR023214">
    <property type="entry name" value="HAD_sf"/>
</dbReference>
<dbReference type="InterPro" id="IPR006439">
    <property type="entry name" value="HAD-SF_hydro_IA"/>
</dbReference>
<dbReference type="NCBIfam" id="TIGR01549">
    <property type="entry name" value="HAD-SF-IA-v1"/>
    <property type="match status" value="1"/>
</dbReference>
<dbReference type="GO" id="GO:0044281">
    <property type="term" value="P:small molecule metabolic process"/>
    <property type="evidence" value="ECO:0007669"/>
    <property type="project" value="UniProtKB-ARBA"/>
</dbReference>
<sequence length="214" mass="25021">MKAVLFDIDGTILTEMPLIQLFLPRVYEKLSRKFGITREEARERFLSEIFGRRDTYDWHDWNFFFKLFELDLRYEELLRSYPHKLHVYPDTIPTLEWLRNAGYGLGVVTSGPEYQRLKLRLVGLLDYFDVVVTRDDVNAIKPEPKIFLYALEKLGAEPSEAIMVGDSLSQDVYGAKNLGMTAVWINRDGENGYNMADYEVRSLHELRKILGGWE</sequence>
<dbReference type="NCBIfam" id="TIGR01509">
    <property type="entry name" value="HAD-SF-IA-v3"/>
    <property type="match status" value="1"/>
</dbReference>
<dbReference type="AlphaFoldDB" id="A0A218NZI1"/>
<evidence type="ECO:0000256" key="2">
    <source>
        <dbReference type="ARBA" id="ARBA00003513"/>
    </source>
</evidence>
<evidence type="ECO:0000256" key="7">
    <source>
        <dbReference type="ARBA" id="ARBA00022842"/>
    </source>
</evidence>
<evidence type="ECO:0000256" key="5">
    <source>
        <dbReference type="ARBA" id="ARBA00022723"/>
    </source>
</evidence>
<dbReference type="InterPro" id="IPR036412">
    <property type="entry name" value="HAD-like_sf"/>
</dbReference>
<dbReference type="GO" id="GO:0016791">
    <property type="term" value="F:phosphatase activity"/>
    <property type="evidence" value="ECO:0007669"/>
    <property type="project" value="TreeGrafter"/>
</dbReference>
<comment type="similarity">
    <text evidence="3">Belongs to the HAD-like hydrolase superfamily.</text>
</comment>
<evidence type="ECO:0000313" key="8">
    <source>
        <dbReference type="EMBL" id="ASI98096.1"/>
    </source>
</evidence>
<protein>
    <recommendedName>
        <fullName evidence="4">Glyceraldehyde 3-phosphate phosphatase</fullName>
    </recommendedName>
</protein>
<dbReference type="PANTHER" id="PTHR46470:SF2">
    <property type="entry name" value="GLYCERALDEHYDE 3-PHOSPHATE PHOSPHATASE"/>
    <property type="match status" value="1"/>
</dbReference>
<dbReference type="OrthoDB" id="31229at2157"/>
<dbReference type="EMBL" id="CP014854">
    <property type="protein sequence ID" value="ASI98096.1"/>
    <property type="molecule type" value="Genomic_DNA"/>
</dbReference>
<name>A0A218NZI1_THECE</name>
<dbReference type="SFLD" id="SFLDG01135">
    <property type="entry name" value="C1.5.6:_HAD__Beta-PGM__Phospha"/>
    <property type="match status" value="1"/>
</dbReference>
<dbReference type="SFLD" id="SFLDG01129">
    <property type="entry name" value="C1.5:_HAD__Beta-PGM__Phosphata"/>
    <property type="match status" value="1"/>
</dbReference>
<keyword evidence="7" id="KW-0460">Magnesium</keyword>
<comment type="cofactor">
    <cofactor evidence="1">
        <name>Mg(2+)</name>
        <dbReference type="ChEBI" id="CHEBI:18420"/>
    </cofactor>
</comment>
<dbReference type="InterPro" id="IPR011950">
    <property type="entry name" value="HAD-SF_hydro_IA_CTE7"/>
</dbReference>
<reference evidence="8 9" key="1">
    <citation type="submission" date="2016-03" db="EMBL/GenBank/DDBJ databases">
        <title>Complete genome sequence of Thermococcus celer.</title>
        <authorList>
            <person name="Oger P.M."/>
        </authorList>
    </citation>
    <scope>NUCLEOTIDE SEQUENCE [LARGE SCALE GENOMIC DNA]</scope>
    <source>
        <strain evidence="8 9">Vu 13</strain>
    </source>
</reference>
<keyword evidence="9" id="KW-1185">Reference proteome</keyword>
<evidence type="ECO:0000256" key="1">
    <source>
        <dbReference type="ARBA" id="ARBA00001946"/>
    </source>
</evidence>
<keyword evidence="5" id="KW-0479">Metal-binding</keyword>
<dbReference type="PROSITE" id="PS01228">
    <property type="entry name" value="COF_1"/>
    <property type="match status" value="1"/>
</dbReference>